<evidence type="ECO:0000313" key="2">
    <source>
        <dbReference type="Proteomes" id="UP000034156"/>
    </source>
</evidence>
<dbReference type="EMBL" id="CP011451">
    <property type="protein sequence ID" value="AKH37656.1"/>
    <property type="molecule type" value="Genomic_DNA"/>
</dbReference>
<reference evidence="2" key="1">
    <citation type="submission" date="2015-05" db="EMBL/GenBank/DDBJ databases">
        <title>Draft genome of Nitrosomonas communis strain Nm2.</title>
        <authorList>
            <person name="Kozlowski J.A."/>
            <person name="Kits K.D."/>
            <person name="Stein L.Y."/>
        </authorList>
    </citation>
    <scope>NUCLEOTIDE SEQUENCE [LARGE SCALE GENOMIC DNA]</scope>
    <source>
        <strain evidence="2">Nm2</strain>
    </source>
</reference>
<dbReference type="PATRIC" id="fig|44574.3.peg.1781"/>
<accession>A0A0F7KDQ3</accession>
<protein>
    <submittedName>
        <fullName evidence="1">Uncharacterized protein</fullName>
    </submittedName>
</protein>
<proteinExistence type="predicted"/>
<keyword evidence="2" id="KW-1185">Reference proteome</keyword>
<evidence type="ECO:0000313" key="1">
    <source>
        <dbReference type="EMBL" id="AKH37656.1"/>
    </source>
</evidence>
<gene>
    <name evidence="1" type="ORF">AAW31_07325</name>
</gene>
<dbReference type="AlphaFoldDB" id="A0A0F7KDQ3"/>
<dbReference type="KEGG" id="nco:AAW31_07325"/>
<sequence>MDDRRMLLQATGIKDRAIFALPEAITIVLQQLCNQWSKLISIQEITEYLHASYRGGIPK</sequence>
<name>A0A0F7KDQ3_9PROT</name>
<organism evidence="1 2">
    <name type="scientific">Nitrosomonas communis</name>
    <dbReference type="NCBI Taxonomy" id="44574"/>
    <lineage>
        <taxon>Bacteria</taxon>
        <taxon>Pseudomonadati</taxon>
        <taxon>Pseudomonadota</taxon>
        <taxon>Betaproteobacteria</taxon>
        <taxon>Nitrosomonadales</taxon>
        <taxon>Nitrosomonadaceae</taxon>
        <taxon>Nitrosomonas</taxon>
    </lineage>
</organism>
<reference evidence="1 2" key="2">
    <citation type="journal article" date="2016" name="Genome Announc.">
        <title>Genome Sequence of Nitrosomonas communis Strain Nm2, a Mesophilic Ammonia-Oxidizing Bacterium Isolated from Mediterranean Soil.</title>
        <authorList>
            <person name="Kozlowski J.A."/>
            <person name="Kits K.D."/>
            <person name="Stein L.Y."/>
        </authorList>
    </citation>
    <scope>NUCLEOTIDE SEQUENCE [LARGE SCALE GENOMIC DNA]</scope>
    <source>
        <strain evidence="1 2">Nm2</strain>
    </source>
</reference>
<dbReference type="RefSeq" id="WP_046849731.1">
    <property type="nucleotide sequence ID" value="NZ_CP011451.1"/>
</dbReference>
<dbReference type="Proteomes" id="UP000034156">
    <property type="component" value="Chromosome"/>
</dbReference>